<sequence>CVTDKDPLKVDIETVELIKKKSPQALNWNTIDLFMKKAERYF</sequence>
<name>X0V502_9ZZZZ</name>
<comment type="caution">
    <text evidence="1">The sequence shown here is derived from an EMBL/GenBank/DDBJ whole genome shotgun (WGS) entry which is preliminary data.</text>
</comment>
<organism evidence="1">
    <name type="scientific">marine sediment metagenome</name>
    <dbReference type="NCBI Taxonomy" id="412755"/>
    <lineage>
        <taxon>unclassified sequences</taxon>
        <taxon>metagenomes</taxon>
        <taxon>ecological metagenomes</taxon>
    </lineage>
</organism>
<accession>X0V502</accession>
<dbReference type="AlphaFoldDB" id="X0V502"/>
<evidence type="ECO:0000313" key="1">
    <source>
        <dbReference type="EMBL" id="GAG13269.1"/>
    </source>
</evidence>
<proteinExistence type="predicted"/>
<protein>
    <submittedName>
        <fullName evidence="1">Uncharacterized protein</fullName>
    </submittedName>
</protein>
<reference evidence="1" key="1">
    <citation type="journal article" date="2014" name="Front. Microbiol.">
        <title>High frequency of phylogenetically diverse reductive dehalogenase-homologous genes in deep subseafloor sedimentary metagenomes.</title>
        <authorList>
            <person name="Kawai M."/>
            <person name="Futagami T."/>
            <person name="Toyoda A."/>
            <person name="Takaki Y."/>
            <person name="Nishi S."/>
            <person name="Hori S."/>
            <person name="Arai W."/>
            <person name="Tsubouchi T."/>
            <person name="Morono Y."/>
            <person name="Uchiyama I."/>
            <person name="Ito T."/>
            <person name="Fujiyama A."/>
            <person name="Inagaki F."/>
            <person name="Takami H."/>
        </authorList>
    </citation>
    <scope>NUCLEOTIDE SEQUENCE</scope>
    <source>
        <strain evidence="1">Expedition CK06-06</strain>
    </source>
</reference>
<feature type="non-terminal residue" evidence="1">
    <location>
        <position position="1"/>
    </location>
</feature>
<gene>
    <name evidence="1" type="ORF">S01H1_37646</name>
</gene>
<dbReference type="EMBL" id="BARS01023649">
    <property type="protein sequence ID" value="GAG13269.1"/>
    <property type="molecule type" value="Genomic_DNA"/>
</dbReference>